<evidence type="ECO:0000313" key="4">
    <source>
        <dbReference type="Proteomes" id="UP000295573"/>
    </source>
</evidence>
<gene>
    <name evidence="3" type="ORF">EV646_11285</name>
</gene>
<dbReference type="AlphaFoldDB" id="A0A4R2II63"/>
<dbReference type="GO" id="GO:0016787">
    <property type="term" value="F:hydrolase activity"/>
    <property type="evidence" value="ECO:0007669"/>
    <property type="project" value="UniProtKB-KW"/>
</dbReference>
<comment type="caution">
    <text evidence="3">The sequence shown here is derived from an EMBL/GenBank/DDBJ whole genome shotgun (WGS) entry which is preliminary data.</text>
</comment>
<keyword evidence="4" id="KW-1185">Reference proteome</keyword>
<dbReference type="EMBL" id="SLWR01000012">
    <property type="protein sequence ID" value="TCO43509.1"/>
    <property type="molecule type" value="Genomic_DNA"/>
</dbReference>
<dbReference type="InterPro" id="IPR050272">
    <property type="entry name" value="Isochorismatase-like_hydrls"/>
</dbReference>
<dbReference type="CDD" id="cd00431">
    <property type="entry name" value="cysteine_hydrolases"/>
    <property type="match status" value="1"/>
</dbReference>
<dbReference type="PANTHER" id="PTHR43540:SF6">
    <property type="entry name" value="ISOCHORISMATASE-LIKE DOMAIN-CONTAINING PROTEIN"/>
    <property type="match status" value="1"/>
</dbReference>
<sequence>MTDFAFNPARTALINVDLQACFIEGSPLASPDGLELVPRINRLAAICREAGILVVHTRGWMRPDGSNLGVMGELVPPFIVALYTEGAEAAELHPAVDVDDRDVVVNKPRYGAFHGTDLEMVLRNRGVDTVIVSGIATNVCCDTTAREAAQRDFRVFFLSDGTATKEMAGVPADELQRATCASLSMVFAQVLTMDEMIGKIQAAPLPVDSAAGIPATAGR</sequence>
<name>A0A4R2II63_9ACTN</name>
<dbReference type="Proteomes" id="UP000295573">
    <property type="component" value="Unassembled WGS sequence"/>
</dbReference>
<accession>A0A4R2II63</accession>
<dbReference type="PANTHER" id="PTHR43540">
    <property type="entry name" value="PEROXYUREIDOACRYLATE/UREIDOACRYLATE AMIDOHYDROLASE-RELATED"/>
    <property type="match status" value="1"/>
</dbReference>
<evidence type="ECO:0000259" key="2">
    <source>
        <dbReference type="Pfam" id="PF00857"/>
    </source>
</evidence>
<dbReference type="Gene3D" id="3.40.50.850">
    <property type="entry name" value="Isochorismatase-like"/>
    <property type="match status" value="1"/>
</dbReference>
<evidence type="ECO:0000256" key="1">
    <source>
        <dbReference type="ARBA" id="ARBA00022801"/>
    </source>
</evidence>
<keyword evidence="1 3" id="KW-0378">Hydrolase</keyword>
<feature type="domain" description="Isochorismatase-like" evidence="2">
    <location>
        <begin position="11"/>
        <end position="194"/>
    </location>
</feature>
<dbReference type="InterPro" id="IPR000868">
    <property type="entry name" value="Isochorismatase-like_dom"/>
</dbReference>
<dbReference type="OrthoDB" id="3398739at2"/>
<evidence type="ECO:0000313" key="3">
    <source>
        <dbReference type="EMBL" id="TCO43509.1"/>
    </source>
</evidence>
<reference evidence="3 4" key="1">
    <citation type="journal article" date="2015" name="Stand. Genomic Sci.">
        <title>Genomic Encyclopedia of Bacterial and Archaeal Type Strains, Phase III: the genomes of soil and plant-associated and newly described type strains.</title>
        <authorList>
            <person name="Whitman W.B."/>
            <person name="Woyke T."/>
            <person name="Klenk H.P."/>
            <person name="Zhou Y."/>
            <person name="Lilburn T.G."/>
            <person name="Beck B.J."/>
            <person name="De Vos P."/>
            <person name="Vandamme P."/>
            <person name="Eisen J.A."/>
            <person name="Garrity G."/>
            <person name="Hugenholtz P."/>
            <person name="Kyrpides N.C."/>
        </authorList>
    </citation>
    <scope>NUCLEOTIDE SEQUENCE [LARGE SCALE GENOMIC DNA]</scope>
    <source>
        <strain evidence="3 4">VKM Ac-2541</strain>
    </source>
</reference>
<dbReference type="RefSeq" id="WP_132154752.1">
    <property type="nucleotide sequence ID" value="NZ_SLWR01000012.1"/>
</dbReference>
<dbReference type="InterPro" id="IPR036380">
    <property type="entry name" value="Isochorismatase-like_sf"/>
</dbReference>
<dbReference type="SUPFAM" id="SSF52499">
    <property type="entry name" value="Isochorismatase-like hydrolases"/>
    <property type="match status" value="1"/>
</dbReference>
<protein>
    <submittedName>
        <fullName evidence="3">Ureidoacrylate peracid hydrolase</fullName>
    </submittedName>
</protein>
<dbReference type="Pfam" id="PF00857">
    <property type="entry name" value="Isochorismatase"/>
    <property type="match status" value="1"/>
</dbReference>
<organism evidence="3 4">
    <name type="scientific">Kribbella antiqua</name>
    <dbReference type="NCBI Taxonomy" id="2512217"/>
    <lineage>
        <taxon>Bacteria</taxon>
        <taxon>Bacillati</taxon>
        <taxon>Actinomycetota</taxon>
        <taxon>Actinomycetes</taxon>
        <taxon>Propionibacteriales</taxon>
        <taxon>Kribbellaceae</taxon>
        <taxon>Kribbella</taxon>
    </lineage>
</organism>
<proteinExistence type="predicted"/>